<evidence type="ECO:0000313" key="3">
    <source>
        <dbReference type="EMBL" id="KAH7283115.1"/>
    </source>
</evidence>
<sequence>MFLFRKLSEISGLGSSHPDDSNTSHDDDDDDDVVKRALDEANEYVSQGDYDEALWILERLGQLDPSAKGVSELAAVAAVCSAALWRSCNCLPRETSRPDWYKILKVDAKSELSEIKKRYRHLALLLHPDKNKHVKAEAAFKLVSEAYACLSDKKKREIFDAKKAFVKCKHCNTKDCSSSGLDKWSNQHILSEKANLQKSGSSPDLSQSDWILDQERLKMFRARARARIFSNLEKSWKDRCVTALGKTNIVNDEFAKSMNSQMRMNSGYWHPKARARRPSHKKRENFTESSLAEEKDSKVGEINVEENKQDDTSYQLYQPFKNLGVLIRDLQAELVSSTEDEVHQQEEATCHKYAGERTGQREFMDLKTYSHDHNVVMTGFKVCSTQPSSVNDKGPHNHALSPGKEAFWTVYGNSPSLSPQGPTCADDFKHSVLHPAENDGTGSTNIISMKIFEKGSPQRDKRYKEARDSQGKDYFGITTQDINTGNVILKEQNFCPQPCRGESLDLEEEILRSQKEKSDQLLKTLQRLREETRTVAASLNHLCSGCGS</sequence>
<keyword evidence="4" id="KW-1185">Reference proteome</keyword>
<evidence type="ECO:0000259" key="2">
    <source>
        <dbReference type="PROSITE" id="PS50076"/>
    </source>
</evidence>
<evidence type="ECO:0000256" key="1">
    <source>
        <dbReference type="SAM" id="MobiDB-lite"/>
    </source>
</evidence>
<feature type="region of interest" description="Disordered" evidence="1">
    <location>
        <begin position="11"/>
        <end position="31"/>
    </location>
</feature>
<dbReference type="InterPro" id="IPR018253">
    <property type="entry name" value="DnaJ_domain_CS"/>
</dbReference>
<gene>
    <name evidence="3" type="ORF">KP509_35G061300</name>
</gene>
<feature type="region of interest" description="Disordered" evidence="1">
    <location>
        <begin position="271"/>
        <end position="296"/>
    </location>
</feature>
<proteinExistence type="predicted"/>
<evidence type="ECO:0000313" key="4">
    <source>
        <dbReference type="Proteomes" id="UP000825935"/>
    </source>
</evidence>
<accession>A0A8T2QHU7</accession>
<dbReference type="PANTHER" id="PTHR44137:SF13">
    <property type="entry name" value="CHAPERONE DNAJ-DOMAIN SUPERFAMILY PROTEIN"/>
    <property type="match status" value="1"/>
</dbReference>
<dbReference type="InterPro" id="IPR036869">
    <property type="entry name" value="J_dom_sf"/>
</dbReference>
<dbReference type="SUPFAM" id="SSF46565">
    <property type="entry name" value="Chaperone J-domain"/>
    <property type="match status" value="1"/>
</dbReference>
<dbReference type="SMART" id="SM00271">
    <property type="entry name" value="DnaJ"/>
    <property type="match status" value="1"/>
</dbReference>
<dbReference type="PANTHER" id="PTHR44137">
    <property type="entry name" value="BNAC03G44070D PROTEIN"/>
    <property type="match status" value="1"/>
</dbReference>
<comment type="caution">
    <text evidence="3">The sequence shown here is derived from an EMBL/GenBank/DDBJ whole genome shotgun (WGS) entry which is preliminary data.</text>
</comment>
<dbReference type="PROSITE" id="PS50076">
    <property type="entry name" value="DNAJ_2"/>
    <property type="match status" value="1"/>
</dbReference>
<dbReference type="PROSITE" id="PS00636">
    <property type="entry name" value="DNAJ_1"/>
    <property type="match status" value="1"/>
</dbReference>
<dbReference type="PRINTS" id="PR00625">
    <property type="entry name" value="JDOMAIN"/>
</dbReference>
<dbReference type="EMBL" id="CM035440">
    <property type="protein sequence ID" value="KAH7283115.1"/>
    <property type="molecule type" value="Genomic_DNA"/>
</dbReference>
<feature type="domain" description="J" evidence="2">
    <location>
        <begin position="99"/>
        <end position="163"/>
    </location>
</feature>
<feature type="compositionally biased region" description="Basic residues" evidence="1">
    <location>
        <begin position="271"/>
        <end position="283"/>
    </location>
</feature>
<protein>
    <recommendedName>
        <fullName evidence="2">J domain-containing protein</fullName>
    </recommendedName>
</protein>
<dbReference type="OMA" id="KHATSGH"/>
<dbReference type="Pfam" id="PF00226">
    <property type="entry name" value="DnaJ"/>
    <property type="match status" value="1"/>
</dbReference>
<dbReference type="Proteomes" id="UP000825935">
    <property type="component" value="Chromosome 35"/>
</dbReference>
<dbReference type="OrthoDB" id="10250354at2759"/>
<dbReference type="Gene3D" id="1.10.287.110">
    <property type="entry name" value="DnaJ domain"/>
    <property type="match status" value="1"/>
</dbReference>
<organism evidence="3 4">
    <name type="scientific">Ceratopteris richardii</name>
    <name type="common">Triangle waterfern</name>
    <dbReference type="NCBI Taxonomy" id="49495"/>
    <lineage>
        <taxon>Eukaryota</taxon>
        <taxon>Viridiplantae</taxon>
        <taxon>Streptophyta</taxon>
        <taxon>Embryophyta</taxon>
        <taxon>Tracheophyta</taxon>
        <taxon>Polypodiopsida</taxon>
        <taxon>Polypodiidae</taxon>
        <taxon>Polypodiales</taxon>
        <taxon>Pteridineae</taxon>
        <taxon>Pteridaceae</taxon>
        <taxon>Parkerioideae</taxon>
        <taxon>Ceratopteris</taxon>
    </lineage>
</organism>
<dbReference type="CDD" id="cd06257">
    <property type="entry name" value="DnaJ"/>
    <property type="match status" value="1"/>
</dbReference>
<dbReference type="InterPro" id="IPR001623">
    <property type="entry name" value="DnaJ_domain"/>
</dbReference>
<reference evidence="3" key="1">
    <citation type="submission" date="2021-08" db="EMBL/GenBank/DDBJ databases">
        <title>WGS assembly of Ceratopteris richardii.</title>
        <authorList>
            <person name="Marchant D.B."/>
            <person name="Chen G."/>
            <person name="Jenkins J."/>
            <person name="Shu S."/>
            <person name="Leebens-Mack J."/>
            <person name="Grimwood J."/>
            <person name="Schmutz J."/>
            <person name="Soltis P."/>
            <person name="Soltis D."/>
            <person name="Chen Z.-H."/>
        </authorList>
    </citation>
    <scope>NUCLEOTIDE SEQUENCE</scope>
    <source>
        <strain evidence="3">Whitten #5841</strain>
        <tissue evidence="3">Leaf</tissue>
    </source>
</reference>
<dbReference type="AlphaFoldDB" id="A0A8T2QHU7"/>
<name>A0A8T2QHU7_CERRI</name>